<dbReference type="EMBL" id="HE796683">
    <property type="protein sequence ID" value="CCH01865.1"/>
    <property type="molecule type" value="Genomic_DNA"/>
</dbReference>
<dbReference type="Proteomes" id="UP000011058">
    <property type="component" value="Chromosome"/>
</dbReference>
<proteinExistence type="predicted"/>
<gene>
    <name evidence="1" type="ORF">FAES_3859</name>
</gene>
<dbReference type="STRING" id="1166018.FAES_3859"/>
<dbReference type="KEGG" id="fae:FAES_3859"/>
<dbReference type="PATRIC" id="fig|1166018.3.peg.804"/>
<protein>
    <recommendedName>
        <fullName evidence="3">Lipocalin-like domain-containing protein</fullName>
    </recommendedName>
</protein>
<reference evidence="1 2" key="1">
    <citation type="journal article" date="2012" name="J. Bacteriol.">
        <title>Genome Sequence of Fibrella aestuarina BUZ 2T, a Filamentous Marine Bacterium.</title>
        <authorList>
            <person name="Filippini M."/>
            <person name="Qi W."/>
            <person name="Blom J."/>
            <person name="Goesmann A."/>
            <person name="Smits T.H."/>
            <person name="Bagheri H.C."/>
        </authorList>
    </citation>
    <scope>NUCLEOTIDE SEQUENCE [LARGE SCALE GENOMIC DNA]</scope>
    <source>
        <strain evidence="2">BUZ 2T</strain>
    </source>
</reference>
<evidence type="ECO:0000313" key="2">
    <source>
        <dbReference type="Proteomes" id="UP000011058"/>
    </source>
</evidence>
<dbReference type="AlphaFoldDB" id="I0KCL2"/>
<name>I0KCL2_9BACT</name>
<dbReference type="HOGENOM" id="CLU_132569_0_0_10"/>
<evidence type="ECO:0008006" key="3">
    <source>
        <dbReference type="Google" id="ProtNLM"/>
    </source>
</evidence>
<accession>I0KCL2</accession>
<organism evidence="1 2">
    <name type="scientific">Fibrella aestuarina BUZ 2</name>
    <dbReference type="NCBI Taxonomy" id="1166018"/>
    <lineage>
        <taxon>Bacteria</taxon>
        <taxon>Pseudomonadati</taxon>
        <taxon>Bacteroidota</taxon>
        <taxon>Cytophagia</taxon>
        <taxon>Cytophagales</taxon>
        <taxon>Spirosomataceae</taxon>
        <taxon>Fibrella</taxon>
    </lineage>
</organism>
<sequence>MDTLKQNEQCTRDNVQWLRRARCQIRQAIHCAFFIVHCSLILSCQPKEVAPLNINRVWQAQTVKEGTAVVYTQGGTANVKPGYVNFRLDLTDPTVVKLIDIDNRTLTGTWSVSPDNKRLILENLKPQPTNTIGTIEYYIVEPPTAQNLPLQRTAESRKTGNTVNEYQLVPVD</sequence>
<keyword evidence="2" id="KW-1185">Reference proteome</keyword>
<dbReference type="eggNOG" id="ENOG5032RDH">
    <property type="taxonomic scope" value="Bacteria"/>
</dbReference>
<evidence type="ECO:0000313" key="1">
    <source>
        <dbReference type="EMBL" id="CCH01865.1"/>
    </source>
</evidence>